<comment type="similarity">
    <text evidence="2 4">Belongs to the pyridoxal phosphate-binding protein YggS/PROSC family.</text>
</comment>
<reference evidence="6 7" key="2">
    <citation type="journal article" date="2011" name="J. Bacteriol.">
        <title>Complete genome sequence of the anaerobic, halophilic alkalithermophile Natranaerobius thermophilus JW/NM-WN-LF.</title>
        <authorList>
            <person name="Zhao B."/>
            <person name="Mesbah N.M."/>
            <person name="Dalin E."/>
            <person name="Goodwin L."/>
            <person name="Nolan M."/>
            <person name="Pitluck S."/>
            <person name="Chertkov O."/>
            <person name="Brettin T.S."/>
            <person name="Han J."/>
            <person name="Larimer F.W."/>
            <person name="Land M.L."/>
            <person name="Hauser L."/>
            <person name="Kyrpides N."/>
            <person name="Wiegel J."/>
        </authorList>
    </citation>
    <scope>NUCLEOTIDE SEQUENCE [LARGE SCALE GENOMIC DNA]</scope>
    <source>
        <strain evidence="7">ATCC BAA-1301 / DSM 18059 / JW/NM-WN-LF</strain>
    </source>
</reference>
<feature type="domain" description="Alanine racemase N-terminal" evidence="5">
    <location>
        <begin position="5"/>
        <end position="228"/>
    </location>
</feature>
<dbReference type="CDD" id="cd00635">
    <property type="entry name" value="PLPDE_III_YBL036c_like"/>
    <property type="match status" value="1"/>
</dbReference>
<organism evidence="6 7">
    <name type="scientific">Natranaerobius thermophilus (strain ATCC BAA-1301 / DSM 18059 / JW/NM-WN-LF)</name>
    <dbReference type="NCBI Taxonomy" id="457570"/>
    <lineage>
        <taxon>Bacteria</taxon>
        <taxon>Bacillati</taxon>
        <taxon>Bacillota</taxon>
        <taxon>Clostridia</taxon>
        <taxon>Natranaerobiales</taxon>
        <taxon>Natranaerobiaceae</taxon>
        <taxon>Natranaerobius</taxon>
    </lineage>
</organism>
<dbReference type="InterPro" id="IPR029066">
    <property type="entry name" value="PLP-binding_barrel"/>
</dbReference>
<dbReference type="Proteomes" id="UP000001683">
    <property type="component" value="Chromosome"/>
</dbReference>
<dbReference type="Pfam" id="PF01168">
    <property type="entry name" value="Ala_racemase_N"/>
    <property type="match status" value="1"/>
</dbReference>
<evidence type="ECO:0000256" key="4">
    <source>
        <dbReference type="RuleBase" id="RU004514"/>
    </source>
</evidence>
<dbReference type="PANTHER" id="PTHR10146:SF14">
    <property type="entry name" value="PYRIDOXAL PHOSPHATE HOMEOSTASIS PROTEIN"/>
    <property type="match status" value="1"/>
</dbReference>
<evidence type="ECO:0000313" key="6">
    <source>
        <dbReference type="EMBL" id="ACB84898.1"/>
    </source>
</evidence>
<dbReference type="Gene3D" id="3.20.20.10">
    <property type="entry name" value="Alanine racemase"/>
    <property type="match status" value="1"/>
</dbReference>
<evidence type="ECO:0000256" key="3">
    <source>
        <dbReference type="PIRSR" id="PIRSR004848-1"/>
    </source>
</evidence>
<dbReference type="FunCoup" id="B2A2I3">
    <property type="interactions" value="316"/>
</dbReference>
<dbReference type="InterPro" id="IPR011078">
    <property type="entry name" value="PyrdxlP_homeostasis"/>
</dbReference>
<dbReference type="EMBL" id="CP001034">
    <property type="protein sequence ID" value="ACB84898.1"/>
    <property type="molecule type" value="Genomic_DNA"/>
</dbReference>
<sequence length="233" mass="26974">MTAYIKSNLQEIKEKMSKSAELVGKSLDDLTLIGITKYATTEQIAELYRLGVTNIGENKVQDALPKIEELEDLEINWHFVGHLQSNKVKYLINHISLYQALDRTSLAKELHKRADKNNVNVNALVQINIAGDENKFGLSQEETEHFIEKVLNNYPRINIKGLMTMPPYFSEPEQVRPYYSRMRELFELFKTKFGEQHFQYLSMGMSHDYHIAIEEGANMVRVGRSLFTQREEG</sequence>
<proteinExistence type="inferred from homology"/>
<dbReference type="GO" id="GO:0030170">
    <property type="term" value="F:pyridoxal phosphate binding"/>
    <property type="evidence" value="ECO:0007669"/>
    <property type="project" value="UniProtKB-UniRule"/>
</dbReference>
<dbReference type="PIRSF" id="PIRSF004848">
    <property type="entry name" value="YBL036c_PLPDEIII"/>
    <property type="match status" value="1"/>
</dbReference>
<accession>B2A2I3</accession>
<evidence type="ECO:0000313" key="7">
    <source>
        <dbReference type="Proteomes" id="UP000001683"/>
    </source>
</evidence>
<dbReference type="OrthoDB" id="9804072at2"/>
<keyword evidence="1 2" id="KW-0663">Pyridoxal phosphate</keyword>
<dbReference type="InParanoid" id="B2A2I3"/>
<dbReference type="HAMAP" id="MF_02087">
    <property type="entry name" value="PLP_homeostasis"/>
    <property type="match status" value="1"/>
</dbReference>
<dbReference type="STRING" id="457570.Nther_1315"/>
<dbReference type="KEGG" id="nth:Nther_1315"/>
<evidence type="ECO:0000259" key="5">
    <source>
        <dbReference type="Pfam" id="PF01168"/>
    </source>
</evidence>
<name>B2A2I3_NATTJ</name>
<dbReference type="FunFam" id="3.20.20.10:FF:000018">
    <property type="entry name" value="Pyridoxal phosphate homeostasis protein"/>
    <property type="match status" value="1"/>
</dbReference>
<comment type="cofactor">
    <cofactor evidence="3">
        <name>pyridoxal 5'-phosphate</name>
        <dbReference type="ChEBI" id="CHEBI:597326"/>
    </cofactor>
</comment>
<reference evidence="6 7" key="1">
    <citation type="submission" date="2008-04" db="EMBL/GenBank/DDBJ databases">
        <title>Complete sequence of chromosome of Natranaerobius thermophilus JW/NM-WN-LF.</title>
        <authorList>
            <consortium name="US DOE Joint Genome Institute"/>
            <person name="Copeland A."/>
            <person name="Lucas S."/>
            <person name="Lapidus A."/>
            <person name="Glavina del Rio T."/>
            <person name="Dalin E."/>
            <person name="Tice H."/>
            <person name="Bruce D."/>
            <person name="Goodwin L."/>
            <person name="Pitluck S."/>
            <person name="Chertkov O."/>
            <person name="Brettin T."/>
            <person name="Detter J.C."/>
            <person name="Han C."/>
            <person name="Kuske C.R."/>
            <person name="Schmutz J."/>
            <person name="Larimer F."/>
            <person name="Land M."/>
            <person name="Hauser L."/>
            <person name="Kyrpides N."/>
            <person name="Lykidis A."/>
            <person name="Mesbah N.M."/>
            <person name="Wiegel J."/>
        </authorList>
    </citation>
    <scope>NUCLEOTIDE SEQUENCE [LARGE SCALE GENOMIC DNA]</scope>
    <source>
        <strain evidence="7">ATCC BAA-1301 / DSM 18059 / JW/NM-WN-LF</strain>
    </source>
</reference>
<dbReference type="HOGENOM" id="CLU_059988_1_0_9"/>
<feature type="modified residue" description="N6-(pyridoxal phosphate)lysine" evidence="2 3">
    <location>
        <position position="37"/>
    </location>
</feature>
<dbReference type="InterPro" id="IPR001608">
    <property type="entry name" value="Ala_racemase_N"/>
</dbReference>
<dbReference type="PANTHER" id="PTHR10146">
    <property type="entry name" value="PROLINE SYNTHETASE CO-TRANSCRIBED BACTERIAL HOMOLOG PROTEIN"/>
    <property type="match status" value="1"/>
</dbReference>
<dbReference type="NCBIfam" id="TIGR00044">
    <property type="entry name" value="YggS family pyridoxal phosphate-dependent enzyme"/>
    <property type="match status" value="1"/>
</dbReference>
<keyword evidence="7" id="KW-1185">Reference proteome</keyword>
<protein>
    <recommendedName>
        <fullName evidence="2">Pyridoxal phosphate homeostasis protein</fullName>
        <shortName evidence="2">PLP homeostasis protein</shortName>
    </recommendedName>
</protein>
<evidence type="ECO:0000256" key="2">
    <source>
        <dbReference type="HAMAP-Rule" id="MF_02087"/>
    </source>
</evidence>
<dbReference type="eggNOG" id="COG0325">
    <property type="taxonomic scope" value="Bacteria"/>
</dbReference>
<dbReference type="PROSITE" id="PS01211">
    <property type="entry name" value="UPF0001"/>
    <property type="match status" value="1"/>
</dbReference>
<evidence type="ECO:0000256" key="1">
    <source>
        <dbReference type="ARBA" id="ARBA00022898"/>
    </source>
</evidence>
<dbReference type="RefSeq" id="WP_012447773.1">
    <property type="nucleotide sequence ID" value="NC_010718.1"/>
</dbReference>
<comment type="function">
    <text evidence="2">Pyridoxal 5'-phosphate (PLP)-binding protein, which is involved in PLP homeostasis.</text>
</comment>
<dbReference type="AlphaFoldDB" id="B2A2I3"/>
<gene>
    <name evidence="6" type="ordered locus">Nther_1315</name>
</gene>
<dbReference type="SUPFAM" id="SSF51419">
    <property type="entry name" value="PLP-binding barrel"/>
    <property type="match status" value="1"/>
</dbReference>